<feature type="domain" description="LptD C-terminal" evidence="3">
    <location>
        <begin position="354"/>
        <end position="720"/>
    </location>
</feature>
<protein>
    <recommendedName>
        <fullName evidence="1">LPS-assembly protein LptD</fullName>
    </recommendedName>
</protein>
<dbReference type="Gene3D" id="2.60.450.10">
    <property type="entry name" value="Lipopolysaccharide (LPS) transport protein A like domain"/>
    <property type="match status" value="1"/>
</dbReference>
<evidence type="ECO:0000256" key="2">
    <source>
        <dbReference type="SAM" id="MobiDB-lite"/>
    </source>
</evidence>
<evidence type="ECO:0000256" key="1">
    <source>
        <dbReference type="HAMAP-Rule" id="MF_01411"/>
    </source>
</evidence>
<dbReference type="InterPro" id="IPR020889">
    <property type="entry name" value="LipoPS_assembly_LptD"/>
</dbReference>
<reference evidence="4 5" key="1">
    <citation type="submission" date="2018-07" db="EMBL/GenBank/DDBJ databases">
        <title>a novel species of Sphingomonas isolated from the rhizosphere soil of Araceae plant.</title>
        <authorList>
            <person name="Zhiyong W."/>
            <person name="Qinglan Z."/>
            <person name="Zhiwei F."/>
            <person name="Ding X."/>
            <person name="Gejiao W."/>
            <person name="Shixue Z."/>
        </authorList>
    </citation>
    <scope>NUCLEOTIDE SEQUENCE [LARGE SCALE GENOMIC DNA]</scope>
    <source>
        <strain evidence="4 5">WZY 27</strain>
    </source>
</reference>
<dbReference type="Pfam" id="PF04453">
    <property type="entry name" value="LptD"/>
    <property type="match status" value="1"/>
</dbReference>
<dbReference type="InterPro" id="IPR007543">
    <property type="entry name" value="LptD_C"/>
</dbReference>
<keyword evidence="1" id="KW-0732">Signal</keyword>
<proteinExistence type="inferred from homology"/>
<sequence length="793" mass="88409">MCFCCCHLLYASDRPRVKRLCAIAARACRCDRRERRTPATARKGCVQLVKRFHLLAGCALFLLTGGIAHAQDLNARPVPPPAPVDAAPTPSPAGEDQVQFSAGTLDYDLDADVVVATGDVRMQREGDRLRADKVEWNRKTGKVVATGNIAVTNPGGDTAYGDSIELTDSLKDGVVDNMLIVLERGGRIAAKRGTRGQDEVVTLESAAYTPCSVQTSEGCPKEPSWKITAVRVIYRPDRERIYYKGAKIHLFGLPVVPLPNFSNSIGDRSESGFLTPDLRYNNGIEMSVPYYFKLADNRGLIITPRVFTGVLPMLQGEYRQLDTKGALRVTGYGTYGTRSDTALAGTVGDTERAFRGYLDAVGRYQFSPEWSLSSSVRLTTDRTFLRRYDISRDDRLRTTAKLEHIDANSYLAVTGWYVQTLRVNDRQGMQPIALPEIDYRRRFNDAPLGGVLQVQLNTLALTRPAGQDTQRAFAAAQWDLRKLTRWGQEVTFTAYARGDLYNTNDILSTANPAYRGTEGFQGRAIGALAVDVKWPFIGTFLGGTQRFTPRVQLVASPHVRNLDLPNEDARAIDLEDSNLFSLNRFAGYDRWEDSSRITYGANWAVTLPGLSFDSTVGQSYRLTERDQIFPDGTGLSDRFSDIVGRSELRFRDFVSLVHRFRLDKDSLAVRRNEVDATVGSRSTYVLVGYLRLNRDIASSEDLQDREEVRLGGRAQVTRFWSVYGSAIVDLTDRAEDPLSLSDGFSPVRHRVGVAYEDDCLRLGLAWRRDYATTGDATRRSAYLFTLAFKNLGR</sequence>
<feature type="region of interest" description="Disordered" evidence="2">
    <location>
        <begin position="78"/>
        <end position="97"/>
    </location>
</feature>
<evidence type="ECO:0000313" key="5">
    <source>
        <dbReference type="Proteomes" id="UP000253918"/>
    </source>
</evidence>
<dbReference type="PANTHER" id="PTHR30189:SF1">
    <property type="entry name" value="LPS-ASSEMBLY PROTEIN LPTD"/>
    <property type="match status" value="1"/>
</dbReference>
<comment type="subunit">
    <text evidence="1">Component of the lipopolysaccharide transport and assembly complex.</text>
</comment>
<dbReference type="EMBL" id="QQNB01000001">
    <property type="protein sequence ID" value="RDE06362.1"/>
    <property type="molecule type" value="Genomic_DNA"/>
</dbReference>
<comment type="function">
    <text evidence="1">Involved in the assembly of lipopolysaccharide (LPS) at the surface of the outer membrane.</text>
</comment>
<comment type="subcellular location">
    <subcellularLocation>
        <location evidence="1">Cell outer membrane</location>
    </subcellularLocation>
</comment>
<keyword evidence="1" id="KW-0472">Membrane</keyword>
<name>A0A369VZ74_9SPHN</name>
<comment type="caution">
    <text evidence="4">The sequence shown here is derived from an EMBL/GenBank/DDBJ whole genome shotgun (WGS) entry which is preliminary data.</text>
</comment>
<evidence type="ECO:0000259" key="3">
    <source>
        <dbReference type="Pfam" id="PF04453"/>
    </source>
</evidence>
<gene>
    <name evidence="1" type="primary">lptD</name>
    <name evidence="4" type="ORF">DVW87_01130</name>
</gene>
<keyword evidence="5" id="KW-1185">Reference proteome</keyword>
<keyword evidence="1" id="KW-0998">Cell outer membrane</keyword>
<dbReference type="Proteomes" id="UP000253918">
    <property type="component" value="Unassembled WGS sequence"/>
</dbReference>
<dbReference type="AlphaFoldDB" id="A0A369VZ74"/>
<dbReference type="GO" id="GO:0015920">
    <property type="term" value="P:lipopolysaccharide transport"/>
    <property type="evidence" value="ECO:0007669"/>
    <property type="project" value="InterPro"/>
</dbReference>
<accession>A0A369VZ74</accession>
<dbReference type="InterPro" id="IPR050218">
    <property type="entry name" value="LptD"/>
</dbReference>
<comment type="similarity">
    <text evidence="1">Belongs to the LptD family.</text>
</comment>
<dbReference type="GO" id="GO:1990351">
    <property type="term" value="C:transporter complex"/>
    <property type="evidence" value="ECO:0007669"/>
    <property type="project" value="TreeGrafter"/>
</dbReference>
<comment type="caution">
    <text evidence="1">Lacks conserved residue(s) required for the propagation of feature annotation.</text>
</comment>
<evidence type="ECO:0000313" key="4">
    <source>
        <dbReference type="EMBL" id="RDE06362.1"/>
    </source>
</evidence>
<dbReference type="GO" id="GO:0009279">
    <property type="term" value="C:cell outer membrane"/>
    <property type="evidence" value="ECO:0007669"/>
    <property type="project" value="UniProtKB-SubCell"/>
</dbReference>
<dbReference type="GO" id="GO:0043165">
    <property type="term" value="P:Gram-negative-bacterium-type cell outer membrane assembly"/>
    <property type="evidence" value="ECO:0007669"/>
    <property type="project" value="UniProtKB-UniRule"/>
</dbReference>
<organism evidence="4 5">
    <name type="scientific">Sphingomonas aracearum</name>
    <dbReference type="NCBI Taxonomy" id="2283317"/>
    <lineage>
        <taxon>Bacteria</taxon>
        <taxon>Pseudomonadati</taxon>
        <taxon>Pseudomonadota</taxon>
        <taxon>Alphaproteobacteria</taxon>
        <taxon>Sphingomonadales</taxon>
        <taxon>Sphingomonadaceae</taxon>
        <taxon>Sphingomonas</taxon>
    </lineage>
</organism>
<dbReference type="OrthoDB" id="9760225at2"/>
<dbReference type="HAMAP" id="MF_01411">
    <property type="entry name" value="LPS_assembly_LptD"/>
    <property type="match status" value="1"/>
</dbReference>
<dbReference type="PANTHER" id="PTHR30189">
    <property type="entry name" value="LPS-ASSEMBLY PROTEIN"/>
    <property type="match status" value="1"/>
</dbReference>